<name>A0A1G7A159_9PROT</name>
<proteinExistence type="predicted"/>
<dbReference type="Proteomes" id="UP000183685">
    <property type="component" value="Unassembled WGS sequence"/>
</dbReference>
<dbReference type="Gene3D" id="3.40.50.150">
    <property type="entry name" value="Vaccinia Virus protein VP39"/>
    <property type="match status" value="1"/>
</dbReference>
<dbReference type="STRING" id="637679.GCA_001550055_01815"/>
<evidence type="ECO:0008006" key="3">
    <source>
        <dbReference type="Google" id="ProtNLM"/>
    </source>
</evidence>
<dbReference type="SUPFAM" id="SSF53335">
    <property type="entry name" value="S-adenosyl-L-methionine-dependent methyltransferases"/>
    <property type="match status" value="1"/>
</dbReference>
<gene>
    <name evidence="1" type="ORF">SAMN04488071_2042</name>
</gene>
<protein>
    <recommendedName>
        <fullName evidence="3">Methyltransferase domain-containing protein</fullName>
    </recommendedName>
</protein>
<dbReference type="InterPro" id="IPR029063">
    <property type="entry name" value="SAM-dependent_MTases_sf"/>
</dbReference>
<reference evidence="1 2" key="1">
    <citation type="submission" date="2016-10" db="EMBL/GenBank/DDBJ databases">
        <authorList>
            <person name="de Groot N.N."/>
        </authorList>
    </citation>
    <scope>NUCLEOTIDE SEQUENCE [LARGE SCALE GENOMIC DNA]</scope>
    <source>
        <strain evidence="1 2">CGMCC 1.9109</strain>
    </source>
</reference>
<dbReference type="AlphaFoldDB" id="A0A1G7A159"/>
<dbReference type="RefSeq" id="WP_068304082.1">
    <property type="nucleotide sequence ID" value="NZ_FNAK01000004.1"/>
</dbReference>
<sequence length="219" mass="25318">MTDTAFEKLLAENPWPETEGVNAWDYTLGGYGRDMVDEIIRTSRPHYMLEIGCFLCSSAKRWLSVDPDLRLVGVDPWSDHLIEQVQRYVGRPKLTREYPNMEDQKRFAADVERQGPFPTALANLRGFEGRFVPYRGLSPDALYALKDKGFEPELVYIDANKQAVDLEVCHELWPDAQITGDDWHWSRSKGFPMRDIVNAFADKYGFTVRAEHATWILER</sequence>
<dbReference type="EMBL" id="FNAK01000004">
    <property type="protein sequence ID" value="SDE08481.1"/>
    <property type="molecule type" value="Genomic_DNA"/>
</dbReference>
<evidence type="ECO:0000313" key="1">
    <source>
        <dbReference type="EMBL" id="SDE08481.1"/>
    </source>
</evidence>
<keyword evidence="2" id="KW-1185">Reference proteome</keyword>
<organism evidence="1 2">
    <name type="scientific">Kordiimonas lacus</name>
    <dbReference type="NCBI Taxonomy" id="637679"/>
    <lineage>
        <taxon>Bacteria</taxon>
        <taxon>Pseudomonadati</taxon>
        <taxon>Pseudomonadota</taxon>
        <taxon>Alphaproteobacteria</taxon>
        <taxon>Kordiimonadales</taxon>
        <taxon>Kordiimonadaceae</taxon>
        <taxon>Kordiimonas</taxon>
    </lineage>
</organism>
<evidence type="ECO:0000313" key="2">
    <source>
        <dbReference type="Proteomes" id="UP000183685"/>
    </source>
</evidence>
<accession>A0A1G7A159</accession>
<dbReference type="OrthoDB" id="9787738at2"/>